<gene>
    <name evidence="1" type="ORF">PMIN01_05308</name>
</gene>
<dbReference type="Proteomes" id="UP000756921">
    <property type="component" value="Unassembled WGS sequence"/>
</dbReference>
<dbReference type="OrthoDB" id="6921389at2759"/>
<proteinExistence type="predicted"/>
<evidence type="ECO:0000313" key="1">
    <source>
        <dbReference type="EMBL" id="KAF9737529.1"/>
    </source>
</evidence>
<sequence length="393" mass="45052">MAMDFKYSDVLDSGTYRDDGLANSIPFRIHQDPYSEIAGSLRAQKDWDSTVSPVRNYQGGLGHPYSFIRATIPECIPERLEIISYANEYAFLYDDEMENLDLKNFKEGRDDMLHVFRDDALNEKVSDKVRPEKKLQAQILAEMMAIDRVRAITTMKAWAQFVELASRTRSEPFETLDDYLPSRAIDAGELFWYGMLTFAMALTIPANELDLCMELARPGYAAISLTNDLYSWRKEREDAEKSGQDYVFNAVWVIMQERKCTESAAVNICQEEIKRYLSEFEDNIESPNTKTLSRDTQTYLHAVRLSHVGNLVWSIYCPRYHRGAYVTTSLQGKAGELITISDKTLSLPTQLGSAASRLIDTIFKFLVSPLHQVFHTSGRRLLIQRLRRLVTKS</sequence>
<dbReference type="SUPFAM" id="SSF48576">
    <property type="entry name" value="Terpenoid synthases"/>
    <property type="match status" value="1"/>
</dbReference>
<name>A0A9P6KT98_9PLEO</name>
<comment type="caution">
    <text evidence="1">The sequence shown here is derived from an EMBL/GenBank/DDBJ whole genome shotgun (WGS) entry which is preliminary data.</text>
</comment>
<dbReference type="Pfam" id="PF19086">
    <property type="entry name" value="Terpene_syn_C_2"/>
    <property type="match status" value="1"/>
</dbReference>
<dbReference type="EMBL" id="WJXW01000004">
    <property type="protein sequence ID" value="KAF9737529.1"/>
    <property type="molecule type" value="Genomic_DNA"/>
</dbReference>
<dbReference type="Gene3D" id="1.10.600.10">
    <property type="entry name" value="Farnesyl Diphosphate Synthase"/>
    <property type="match status" value="1"/>
</dbReference>
<keyword evidence="2" id="KW-1185">Reference proteome</keyword>
<reference evidence="1" key="1">
    <citation type="journal article" date="2020" name="Mol. Plant Microbe Interact.">
        <title>Genome Sequence of the Biocontrol Agent Coniothyrium minitans strain Conio (IMI 134523).</title>
        <authorList>
            <person name="Patel D."/>
            <person name="Shittu T.A."/>
            <person name="Baroncelli R."/>
            <person name="Muthumeenakshi S."/>
            <person name="Osborne T.H."/>
            <person name="Janganan T.K."/>
            <person name="Sreenivasaprasad S."/>
        </authorList>
    </citation>
    <scope>NUCLEOTIDE SEQUENCE</scope>
    <source>
        <strain evidence="1">Conio</strain>
    </source>
</reference>
<accession>A0A9P6KT98</accession>
<evidence type="ECO:0000313" key="2">
    <source>
        <dbReference type="Proteomes" id="UP000756921"/>
    </source>
</evidence>
<protein>
    <submittedName>
        <fullName evidence="1">Fusicoccadiene synthase</fullName>
    </submittedName>
</protein>
<dbReference type="AlphaFoldDB" id="A0A9P6KT98"/>
<organism evidence="1 2">
    <name type="scientific">Paraphaeosphaeria minitans</name>
    <dbReference type="NCBI Taxonomy" id="565426"/>
    <lineage>
        <taxon>Eukaryota</taxon>
        <taxon>Fungi</taxon>
        <taxon>Dikarya</taxon>
        <taxon>Ascomycota</taxon>
        <taxon>Pezizomycotina</taxon>
        <taxon>Dothideomycetes</taxon>
        <taxon>Pleosporomycetidae</taxon>
        <taxon>Pleosporales</taxon>
        <taxon>Massarineae</taxon>
        <taxon>Didymosphaeriaceae</taxon>
        <taxon>Paraphaeosphaeria</taxon>
    </lineage>
</organism>
<dbReference type="InterPro" id="IPR008949">
    <property type="entry name" value="Isoprenoid_synthase_dom_sf"/>
</dbReference>